<gene>
    <name evidence="2" type="ORF">LDX50_02760</name>
</gene>
<comment type="caution">
    <text evidence="2">The sequence shown here is derived from an EMBL/GenBank/DDBJ whole genome shotgun (WGS) entry which is preliminary data.</text>
</comment>
<reference evidence="2" key="1">
    <citation type="submission" date="2021-09" db="EMBL/GenBank/DDBJ databases">
        <title>Fulvivirga sp. isolated from coastal sediment.</title>
        <authorList>
            <person name="Yu H."/>
        </authorList>
    </citation>
    <scope>NUCLEOTIDE SEQUENCE</scope>
    <source>
        <strain evidence="2">1062</strain>
    </source>
</reference>
<dbReference type="RefSeq" id="WP_225696879.1">
    <property type="nucleotide sequence ID" value="NZ_JAIXNE010000001.1"/>
</dbReference>
<protein>
    <submittedName>
        <fullName evidence="2">Uncharacterized protein</fullName>
    </submittedName>
</protein>
<feature type="transmembrane region" description="Helical" evidence="1">
    <location>
        <begin position="6"/>
        <end position="28"/>
    </location>
</feature>
<dbReference type="AlphaFoldDB" id="A0A9X1HKE7"/>
<keyword evidence="1" id="KW-0472">Membrane</keyword>
<keyword evidence="3" id="KW-1185">Reference proteome</keyword>
<proteinExistence type="predicted"/>
<dbReference type="EMBL" id="JAIXNE010000001">
    <property type="protein sequence ID" value="MCA6073768.1"/>
    <property type="molecule type" value="Genomic_DNA"/>
</dbReference>
<name>A0A9X1HKE7_9BACT</name>
<organism evidence="2 3">
    <name type="scientific">Fulvivirga sedimenti</name>
    <dbReference type="NCBI Taxonomy" id="2879465"/>
    <lineage>
        <taxon>Bacteria</taxon>
        <taxon>Pseudomonadati</taxon>
        <taxon>Bacteroidota</taxon>
        <taxon>Cytophagia</taxon>
        <taxon>Cytophagales</taxon>
        <taxon>Fulvivirgaceae</taxon>
        <taxon>Fulvivirga</taxon>
    </lineage>
</organism>
<accession>A0A9X1HKE7</accession>
<keyword evidence="1" id="KW-0812">Transmembrane</keyword>
<evidence type="ECO:0000256" key="1">
    <source>
        <dbReference type="SAM" id="Phobius"/>
    </source>
</evidence>
<dbReference type="Proteomes" id="UP001139409">
    <property type="component" value="Unassembled WGS sequence"/>
</dbReference>
<evidence type="ECO:0000313" key="2">
    <source>
        <dbReference type="EMBL" id="MCA6073768.1"/>
    </source>
</evidence>
<sequence length="187" mass="21641">MKNKFGDFIIQVITVMIGVFLGFVVSNWSEAKKEQTRASALMKNISTEIQTNKASVERVIDYHRMVLDSSRYYFNQPTITNYKPEFFKGVNTISFYNSAFETGIQTGLINEISIDKIQKLNEVYTQQRSYEDFSNLLLSGLITMDFNNGEESTRKILMYLSISMMDVVIKEEQLLESYDKALELIQE</sequence>
<keyword evidence="1" id="KW-1133">Transmembrane helix</keyword>
<evidence type="ECO:0000313" key="3">
    <source>
        <dbReference type="Proteomes" id="UP001139409"/>
    </source>
</evidence>